<proteinExistence type="predicted"/>
<keyword evidence="2" id="KW-1185">Reference proteome</keyword>
<dbReference type="AlphaFoldDB" id="A0A225SS03"/>
<dbReference type="Gene3D" id="1.10.10.10">
    <property type="entry name" value="Winged helix-like DNA-binding domain superfamily/Winged helix DNA-binding domain"/>
    <property type="match status" value="1"/>
</dbReference>
<dbReference type="Proteomes" id="UP000214747">
    <property type="component" value="Unassembled WGS sequence"/>
</dbReference>
<dbReference type="EMBL" id="NJGV01000013">
    <property type="protein sequence ID" value="OWY33945.1"/>
    <property type="molecule type" value="Genomic_DNA"/>
</dbReference>
<reference evidence="1 2" key="1">
    <citation type="journal article" date="2010" name="Int. J. Syst. Evol. Microbiol.">
        <title>Reclassification of Herbaspirillum putei as a later heterotypic synonym of Herbaspirillum huttiense, with the description of H. huttiense subsp. huttiense subsp. nov. and H. huttiense subsp. putei subsp. nov., comb. nov., and description of Herbaspirillum aquaticum sp. nov.</title>
        <authorList>
            <person name="Dobritsa A.P."/>
            <person name="Reddy M.C."/>
            <person name="Samadpour M."/>
        </authorList>
    </citation>
    <scope>NUCLEOTIDE SEQUENCE [LARGE SCALE GENOMIC DNA]</scope>
    <source>
        <strain evidence="1 2">IEH 4430</strain>
    </source>
</reference>
<protein>
    <submittedName>
        <fullName evidence="1">MarR family transcriptional regulator</fullName>
    </submittedName>
</protein>
<dbReference type="InterPro" id="IPR036390">
    <property type="entry name" value="WH_DNA-bd_sf"/>
</dbReference>
<sequence>MSSNKRKKHIDIYVRFLELIDSIRDLPTLDPLEEKIFGHITKALHADEALSVTDVTSITSLGSPVTVHHRLKSLVAKGWISMSETEDGRRKQINLTEAAQIHLTKVSQCLVKAAGKTRSG</sequence>
<dbReference type="RefSeq" id="WP_088755888.1">
    <property type="nucleotide sequence ID" value="NZ_NJGV01000013.1"/>
</dbReference>
<dbReference type="InterPro" id="IPR036388">
    <property type="entry name" value="WH-like_DNA-bd_sf"/>
</dbReference>
<gene>
    <name evidence="1" type="ORF">CEJ45_15065</name>
</gene>
<evidence type="ECO:0000313" key="2">
    <source>
        <dbReference type="Proteomes" id="UP000214747"/>
    </source>
</evidence>
<evidence type="ECO:0000313" key="1">
    <source>
        <dbReference type="EMBL" id="OWY33945.1"/>
    </source>
</evidence>
<dbReference type="SUPFAM" id="SSF46785">
    <property type="entry name" value="Winged helix' DNA-binding domain"/>
    <property type="match status" value="1"/>
</dbReference>
<organism evidence="1 2">
    <name type="scientific">Herbaspirillum aquaticum</name>
    <dbReference type="NCBI Taxonomy" id="568783"/>
    <lineage>
        <taxon>Bacteria</taxon>
        <taxon>Pseudomonadati</taxon>
        <taxon>Pseudomonadota</taxon>
        <taxon>Betaproteobacteria</taxon>
        <taxon>Burkholderiales</taxon>
        <taxon>Oxalobacteraceae</taxon>
        <taxon>Herbaspirillum</taxon>
    </lineage>
</organism>
<comment type="caution">
    <text evidence="1">The sequence shown here is derived from an EMBL/GenBank/DDBJ whole genome shotgun (WGS) entry which is preliminary data.</text>
</comment>
<name>A0A225SS03_9BURK</name>
<accession>A0A225SS03</accession>